<sequence length="108" mass="11913">MRPEPVIAVEPRDAPAATIEMIPCGYVRTSTGAQMSLDESGKQYLVDFRINGDSYTPTFYHISSNCICRFYSGDGGRSGPGMIVEAHGPAEDNFGEKKAVQYKCWIRT</sequence>
<evidence type="ECO:0000313" key="1">
    <source>
        <dbReference type="EMBL" id="KAJ4367602.1"/>
    </source>
</evidence>
<dbReference type="OrthoDB" id="3692973at2759"/>
<protein>
    <submittedName>
        <fullName evidence="1">Uncharacterized protein</fullName>
    </submittedName>
</protein>
<comment type="caution">
    <text evidence="1">The sequence shown here is derived from an EMBL/GenBank/DDBJ whole genome shotgun (WGS) entry which is preliminary data.</text>
</comment>
<dbReference type="Proteomes" id="UP001140560">
    <property type="component" value="Unassembled WGS sequence"/>
</dbReference>
<proteinExistence type="predicted"/>
<organism evidence="1 2">
    <name type="scientific">Neocucurbitaria cava</name>
    <dbReference type="NCBI Taxonomy" id="798079"/>
    <lineage>
        <taxon>Eukaryota</taxon>
        <taxon>Fungi</taxon>
        <taxon>Dikarya</taxon>
        <taxon>Ascomycota</taxon>
        <taxon>Pezizomycotina</taxon>
        <taxon>Dothideomycetes</taxon>
        <taxon>Pleosporomycetidae</taxon>
        <taxon>Pleosporales</taxon>
        <taxon>Pleosporineae</taxon>
        <taxon>Cucurbitariaceae</taxon>
        <taxon>Neocucurbitaria</taxon>
    </lineage>
</organism>
<dbReference type="AlphaFoldDB" id="A0A9W9CKK0"/>
<name>A0A9W9CKK0_9PLEO</name>
<gene>
    <name evidence="1" type="ORF">N0V83_007187</name>
</gene>
<keyword evidence="2" id="KW-1185">Reference proteome</keyword>
<evidence type="ECO:0000313" key="2">
    <source>
        <dbReference type="Proteomes" id="UP001140560"/>
    </source>
</evidence>
<reference evidence="1" key="1">
    <citation type="submission" date="2022-10" db="EMBL/GenBank/DDBJ databases">
        <title>Tapping the CABI collections for fungal endophytes: first genome assemblies for Collariella, Neodidymelliopsis, Ascochyta clinopodiicola, Didymella pomorum, Didymosphaeria variabile, Neocosmospora piperis and Neocucurbitaria cava.</title>
        <authorList>
            <person name="Hill R."/>
        </authorList>
    </citation>
    <scope>NUCLEOTIDE SEQUENCE</scope>
    <source>
        <strain evidence="1">IMI 356814</strain>
    </source>
</reference>
<accession>A0A9W9CKK0</accession>
<dbReference type="EMBL" id="JAPEUY010000012">
    <property type="protein sequence ID" value="KAJ4367602.1"/>
    <property type="molecule type" value="Genomic_DNA"/>
</dbReference>